<organism evidence="1 2">
    <name type="scientific">Aspergillus homomorphus (strain CBS 101889)</name>
    <dbReference type="NCBI Taxonomy" id="1450537"/>
    <lineage>
        <taxon>Eukaryota</taxon>
        <taxon>Fungi</taxon>
        <taxon>Dikarya</taxon>
        <taxon>Ascomycota</taxon>
        <taxon>Pezizomycotina</taxon>
        <taxon>Eurotiomycetes</taxon>
        <taxon>Eurotiomycetidae</taxon>
        <taxon>Eurotiales</taxon>
        <taxon>Aspergillaceae</taxon>
        <taxon>Aspergillus</taxon>
        <taxon>Aspergillus subgen. Circumdati</taxon>
    </lineage>
</organism>
<dbReference type="GeneID" id="37194859"/>
<dbReference type="AlphaFoldDB" id="A0A395I6L1"/>
<dbReference type="Proteomes" id="UP000248961">
    <property type="component" value="Unassembled WGS sequence"/>
</dbReference>
<reference evidence="1 2" key="1">
    <citation type="submission" date="2018-02" db="EMBL/GenBank/DDBJ databases">
        <title>The genomes of Aspergillus section Nigri reveals drivers in fungal speciation.</title>
        <authorList>
            <consortium name="DOE Joint Genome Institute"/>
            <person name="Vesth T.C."/>
            <person name="Nybo J."/>
            <person name="Theobald S."/>
            <person name="Brandl J."/>
            <person name="Frisvad J.C."/>
            <person name="Nielsen K.F."/>
            <person name="Lyhne E.K."/>
            <person name="Kogle M.E."/>
            <person name="Kuo A."/>
            <person name="Riley R."/>
            <person name="Clum A."/>
            <person name="Nolan M."/>
            <person name="Lipzen A."/>
            <person name="Salamov A."/>
            <person name="Henrissat B."/>
            <person name="Wiebenga A."/>
            <person name="De vries R.P."/>
            <person name="Grigoriev I.V."/>
            <person name="Mortensen U.H."/>
            <person name="Andersen M.R."/>
            <person name="Baker S.E."/>
        </authorList>
    </citation>
    <scope>NUCLEOTIDE SEQUENCE [LARGE SCALE GENOMIC DNA]</scope>
    <source>
        <strain evidence="1 2">CBS 101889</strain>
    </source>
</reference>
<dbReference type="EMBL" id="KZ824271">
    <property type="protein sequence ID" value="RAL15409.1"/>
    <property type="molecule type" value="Genomic_DNA"/>
</dbReference>
<dbReference type="RefSeq" id="XP_025554563.1">
    <property type="nucleotide sequence ID" value="XM_025690570.1"/>
</dbReference>
<gene>
    <name evidence="1" type="ORF">BO97DRAFT_211165</name>
</gene>
<protein>
    <submittedName>
        <fullName evidence="1">Uncharacterized protein</fullName>
    </submittedName>
</protein>
<dbReference type="VEuPathDB" id="FungiDB:BO97DRAFT_211165"/>
<proteinExistence type="predicted"/>
<keyword evidence="2" id="KW-1185">Reference proteome</keyword>
<sequence>MTDSVASAALSDCKGHTTASPRLLPHFPLHHPIAPSRHVFPPPVIGFCPSPPHEHVNGPPPPFENRGTLQSLDKTDNLSVGLSVSGYWFLAPVPVCPSDKSRKLTNYYYLPFRPAIN</sequence>
<evidence type="ECO:0000313" key="2">
    <source>
        <dbReference type="Proteomes" id="UP000248961"/>
    </source>
</evidence>
<accession>A0A395I6L1</accession>
<evidence type="ECO:0000313" key="1">
    <source>
        <dbReference type="EMBL" id="RAL15409.1"/>
    </source>
</evidence>
<name>A0A395I6L1_ASPHC</name>